<dbReference type="PANTHER" id="PTHR46529">
    <property type="entry name" value="TRNA WYBUTOSINE-SYNTHESIZING PROTEIN 4"/>
    <property type="match status" value="1"/>
</dbReference>
<protein>
    <submittedName>
        <fullName evidence="4">Uncharacterized protein</fullName>
    </submittedName>
</protein>
<proteinExistence type="inferred from homology"/>
<dbReference type="GO" id="GO:0031591">
    <property type="term" value="P:wybutosine biosynthetic process"/>
    <property type="evidence" value="ECO:0007669"/>
    <property type="project" value="TreeGrafter"/>
</dbReference>
<evidence type="ECO:0000256" key="2">
    <source>
        <dbReference type="ARBA" id="ARBA00022441"/>
    </source>
</evidence>
<dbReference type="Proteomes" id="UP000828390">
    <property type="component" value="Unassembled WGS sequence"/>
</dbReference>
<comment type="similarity">
    <text evidence="1">Belongs to the methyltransferase superfamily. LCMT family.</text>
</comment>
<evidence type="ECO:0000313" key="5">
    <source>
        <dbReference type="Proteomes" id="UP000828390"/>
    </source>
</evidence>
<sequence>MFIQDLTVSVSRMHATVTRLQDGSLLLIGGRLSPMKLCSQIVTIETRHSVLPSCVQCGDVDTKQSDDTMIPSESCDNDVYLNLVSGSKNTDNCHGVIMTGQSNCDIDSNHDSGANNEVANVTQDRKFRLDAHCTVVPVAAGDVPCPRWRHSAVAVQYQGEEVVLIFGGRTQSYLGLNDCWLYSPRNNHWTQLSTKGPQLVLCHSHTASVWNRYMVVAGGLHDNTTPLNSVHLLDLETVTWSLLTNQIQGRYSHTAHVIGDFLVLIGGVGVSHTLPGVAIVHLPTGSTGEFTLPAMERDQLVMLHRHTSLPLEDNKFLILGGGGNCFSFGTHLNTTPVILDISKAWMVMKDRVQRCVNQNSLGHNPDVLPHVACLPKDKK</sequence>
<dbReference type="SMART" id="SM00612">
    <property type="entry name" value="Kelch"/>
    <property type="match status" value="1"/>
</dbReference>
<evidence type="ECO:0000256" key="1">
    <source>
        <dbReference type="ARBA" id="ARBA00010703"/>
    </source>
</evidence>
<dbReference type="EMBL" id="JAIWYP010000001">
    <property type="protein sequence ID" value="KAH3885351.1"/>
    <property type="molecule type" value="Genomic_DNA"/>
</dbReference>
<keyword evidence="3" id="KW-0949">S-adenosyl-L-methionine</keyword>
<dbReference type="Gene3D" id="2.120.10.80">
    <property type="entry name" value="Kelch-type beta propeller"/>
    <property type="match status" value="1"/>
</dbReference>
<organism evidence="4 5">
    <name type="scientific">Dreissena polymorpha</name>
    <name type="common">Zebra mussel</name>
    <name type="synonym">Mytilus polymorpha</name>
    <dbReference type="NCBI Taxonomy" id="45954"/>
    <lineage>
        <taxon>Eukaryota</taxon>
        <taxon>Metazoa</taxon>
        <taxon>Spiralia</taxon>
        <taxon>Lophotrochozoa</taxon>
        <taxon>Mollusca</taxon>
        <taxon>Bivalvia</taxon>
        <taxon>Autobranchia</taxon>
        <taxon>Heteroconchia</taxon>
        <taxon>Euheterodonta</taxon>
        <taxon>Imparidentia</taxon>
        <taxon>Neoheterodontei</taxon>
        <taxon>Myida</taxon>
        <taxon>Dreissenoidea</taxon>
        <taxon>Dreissenidae</taxon>
        <taxon>Dreissena</taxon>
    </lineage>
</organism>
<dbReference type="GO" id="GO:0030488">
    <property type="term" value="P:tRNA methylation"/>
    <property type="evidence" value="ECO:0007669"/>
    <property type="project" value="TreeGrafter"/>
</dbReference>
<dbReference type="PANTHER" id="PTHR46529:SF1">
    <property type="entry name" value="TRNA WYBUTOSINE-SYNTHESIZING PROTEIN 4"/>
    <property type="match status" value="1"/>
</dbReference>
<name>A0A9D4MZF4_DREPO</name>
<comment type="caution">
    <text evidence="4">The sequence shown here is derived from an EMBL/GenBank/DDBJ whole genome shotgun (WGS) entry which is preliminary data.</text>
</comment>
<accession>A0A9D4MZF4</accession>
<gene>
    <name evidence="4" type="ORF">DPMN_009344</name>
</gene>
<keyword evidence="5" id="KW-1185">Reference proteome</keyword>
<reference evidence="4" key="1">
    <citation type="journal article" date="2019" name="bioRxiv">
        <title>The Genome of the Zebra Mussel, Dreissena polymorpha: A Resource for Invasive Species Research.</title>
        <authorList>
            <person name="McCartney M.A."/>
            <person name="Auch B."/>
            <person name="Kono T."/>
            <person name="Mallez S."/>
            <person name="Zhang Y."/>
            <person name="Obille A."/>
            <person name="Becker A."/>
            <person name="Abrahante J.E."/>
            <person name="Garbe J."/>
            <person name="Badalamenti J.P."/>
            <person name="Herman A."/>
            <person name="Mangelson H."/>
            <person name="Liachko I."/>
            <person name="Sullivan S."/>
            <person name="Sone E.D."/>
            <person name="Koren S."/>
            <person name="Silverstein K.A.T."/>
            <person name="Beckman K.B."/>
            <person name="Gohl D.M."/>
        </authorList>
    </citation>
    <scope>NUCLEOTIDE SEQUENCE</scope>
    <source>
        <strain evidence="4">Duluth1</strain>
        <tissue evidence="4">Whole animal</tissue>
    </source>
</reference>
<dbReference type="AlphaFoldDB" id="A0A9D4MZF4"/>
<evidence type="ECO:0000313" key="4">
    <source>
        <dbReference type="EMBL" id="KAH3885351.1"/>
    </source>
</evidence>
<dbReference type="InterPro" id="IPR015915">
    <property type="entry name" value="Kelch-typ_b-propeller"/>
</dbReference>
<evidence type="ECO:0000256" key="3">
    <source>
        <dbReference type="ARBA" id="ARBA00022691"/>
    </source>
</evidence>
<dbReference type="Pfam" id="PF24681">
    <property type="entry name" value="Kelch_KLHDC2_KLHL20_DRC7"/>
    <property type="match status" value="1"/>
</dbReference>
<dbReference type="GO" id="GO:0008175">
    <property type="term" value="F:tRNA methyltransferase activity"/>
    <property type="evidence" value="ECO:0007669"/>
    <property type="project" value="TreeGrafter"/>
</dbReference>
<dbReference type="InterPro" id="IPR006652">
    <property type="entry name" value="Kelch_1"/>
</dbReference>
<dbReference type="SUPFAM" id="SSF117281">
    <property type="entry name" value="Kelch motif"/>
    <property type="match status" value="1"/>
</dbReference>
<keyword evidence="2" id="KW-0880">Kelch repeat</keyword>
<reference evidence="4" key="2">
    <citation type="submission" date="2020-11" db="EMBL/GenBank/DDBJ databases">
        <authorList>
            <person name="McCartney M.A."/>
            <person name="Auch B."/>
            <person name="Kono T."/>
            <person name="Mallez S."/>
            <person name="Becker A."/>
            <person name="Gohl D.M."/>
            <person name="Silverstein K.A.T."/>
            <person name="Koren S."/>
            <person name="Bechman K.B."/>
            <person name="Herman A."/>
            <person name="Abrahante J.E."/>
            <person name="Garbe J."/>
        </authorList>
    </citation>
    <scope>NUCLEOTIDE SEQUENCE</scope>
    <source>
        <strain evidence="4">Duluth1</strain>
        <tissue evidence="4">Whole animal</tissue>
    </source>
</reference>